<gene>
    <name evidence="1" type="ORF">GA0070607_5441</name>
</gene>
<sequence>MLCPDGAVAVAVSVVVSGAVPRVGLAARDSVPPGSCLTPAPLNRSQSRASRSGVPPTWAALTNFAYRVVVPVGEPVRRQ</sequence>
<organism evidence="1 2">
    <name type="scientific">Micromonospora coriariae</name>
    <dbReference type="NCBI Taxonomy" id="285665"/>
    <lineage>
        <taxon>Bacteria</taxon>
        <taxon>Bacillati</taxon>
        <taxon>Actinomycetota</taxon>
        <taxon>Actinomycetes</taxon>
        <taxon>Micromonosporales</taxon>
        <taxon>Micromonosporaceae</taxon>
        <taxon>Micromonospora</taxon>
    </lineage>
</organism>
<protein>
    <submittedName>
        <fullName evidence="1">Uncharacterized protein</fullName>
    </submittedName>
</protein>
<accession>A0A1C4XLK7</accession>
<dbReference type="RefSeq" id="WP_231930399.1">
    <property type="nucleotide sequence ID" value="NZ_LT607412.1"/>
</dbReference>
<dbReference type="AlphaFoldDB" id="A0A1C4XLK7"/>
<evidence type="ECO:0000313" key="1">
    <source>
        <dbReference type="EMBL" id="SCF09212.1"/>
    </source>
</evidence>
<proteinExistence type="predicted"/>
<keyword evidence="2" id="KW-1185">Reference proteome</keyword>
<dbReference type="Proteomes" id="UP000198243">
    <property type="component" value="Chromosome I"/>
</dbReference>
<dbReference type="EMBL" id="LT607412">
    <property type="protein sequence ID" value="SCF09212.1"/>
    <property type="molecule type" value="Genomic_DNA"/>
</dbReference>
<name>A0A1C4XLK7_9ACTN</name>
<reference evidence="2" key="1">
    <citation type="submission" date="2016-06" db="EMBL/GenBank/DDBJ databases">
        <authorList>
            <person name="Varghese N."/>
            <person name="Submissions Spin"/>
        </authorList>
    </citation>
    <scope>NUCLEOTIDE SEQUENCE [LARGE SCALE GENOMIC DNA]</scope>
    <source>
        <strain evidence="2">DSM 44875</strain>
    </source>
</reference>
<evidence type="ECO:0000313" key="2">
    <source>
        <dbReference type="Proteomes" id="UP000198243"/>
    </source>
</evidence>